<dbReference type="AlphaFoldDB" id="A0A1H5UG19"/>
<dbReference type="Proteomes" id="UP000236742">
    <property type="component" value="Unassembled WGS sequence"/>
</dbReference>
<evidence type="ECO:0000313" key="3">
    <source>
        <dbReference type="Proteomes" id="UP000236742"/>
    </source>
</evidence>
<proteinExistence type="predicted"/>
<dbReference type="OrthoDB" id="9875782at2"/>
<evidence type="ECO:0000313" key="2">
    <source>
        <dbReference type="EMBL" id="SEF74005.1"/>
    </source>
</evidence>
<dbReference type="EMBL" id="FNVD01000004">
    <property type="protein sequence ID" value="SEF74005.1"/>
    <property type="molecule type" value="Genomic_DNA"/>
</dbReference>
<name>A0A1H5UG19_9RHOB</name>
<feature type="transmembrane region" description="Helical" evidence="1">
    <location>
        <begin position="53"/>
        <end position="72"/>
    </location>
</feature>
<keyword evidence="1" id="KW-0472">Membrane</keyword>
<gene>
    <name evidence="2" type="ORF">SAMN05421751_10442</name>
</gene>
<evidence type="ECO:0000256" key="1">
    <source>
        <dbReference type="SAM" id="Phobius"/>
    </source>
</evidence>
<keyword evidence="1" id="KW-0812">Transmembrane</keyword>
<reference evidence="2 3" key="1">
    <citation type="submission" date="2016-10" db="EMBL/GenBank/DDBJ databases">
        <authorList>
            <person name="de Groot N.N."/>
        </authorList>
    </citation>
    <scope>NUCLEOTIDE SEQUENCE [LARGE SCALE GENOMIC DNA]</scope>
    <source>
        <strain evidence="2 3">DSM 23413</strain>
    </source>
</reference>
<keyword evidence="1" id="KW-1133">Transmembrane helix</keyword>
<protein>
    <submittedName>
        <fullName evidence="2">Uncharacterized protein</fullName>
    </submittedName>
</protein>
<keyword evidence="3" id="KW-1185">Reference proteome</keyword>
<dbReference type="RefSeq" id="WP_104007280.1">
    <property type="nucleotide sequence ID" value="NZ_FNVD01000004.1"/>
</dbReference>
<accession>A0A1H5UG19</accession>
<sequence>MILFLLLNAAFLGSFVWLSLTGASLAVWAVWIVLWLAADYATMWLTGYAPPAWAFALAIAILAALWGGLALYT</sequence>
<organism evidence="2 3">
    <name type="scientific">Jhaorihella thermophila</name>
    <dbReference type="NCBI Taxonomy" id="488547"/>
    <lineage>
        <taxon>Bacteria</taxon>
        <taxon>Pseudomonadati</taxon>
        <taxon>Pseudomonadota</taxon>
        <taxon>Alphaproteobacteria</taxon>
        <taxon>Rhodobacterales</taxon>
        <taxon>Paracoccaceae</taxon>
        <taxon>Jhaorihella</taxon>
    </lineage>
</organism>